<reference evidence="2" key="1">
    <citation type="submission" date="2023-06" db="EMBL/GenBank/DDBJ databases">
        <authorList>
            <person name="Noh H."/>
        </authorList>
    </citation>
    <scope>NUCLEOTIDE SEQUENCE</scope>
    <source>
        <strain evidence="2">DUCC20226</strain>
    </source>
</reference>
<sequence>MSQRHKDDPFPERPLLRSYNTVAARGDLSGTLRATASVSHEDVQVQQSLGGHEPPSLHNEQPSLGSQEPPGVPQLSTAMNYENLPAPQGFGSSTLVDPHTGQLSLSVDQMSLAQPQQNTQVSGGYALSRGAAAHRAVQQKSTRHSPQQIDASPHRADGLRSQDSQLCQSHTGEPVVLCQQSLPARMLRQQAQDAAANEALKDKKIAPNTEVADLGTRMADLKTETPNSKPIEVDIDEPQTSPRRLPTRRSRRRCARRSKLCPNCGADHPLKACPCPNTDDGRLQACFECNTTDHAWFKCSNYIENQLNDFYYVYTARRGLCPLVHNKALHKLWREHFDILDYKNQQLNLQRPGPLTPQFVLRMLGDDPERQTMTKELRLFGPKG</sequence>
<organism evidence="2 3">
    <name type="scientific">Phomopsis amygdali</name>
    <name type="common">Fusicoccum amygdali</name>
    <dbReference type="NCBI Taxonomy" id="1214568"/>
    <lineage>
        <taxon>Eukaryota</taxon>
        <taxon>Fungi</taxon>
        <taxon>Dikarya</taxon>
        <taxon>Ascomycota</taxon>
        <taxon>Pezizomycotina</taxon>
        <taxon>Sordariomycetes</taxon>
        <taxon>Sordariomycetidae</taxon>
        <taxon>Diaporthales</taxon>
        <taxon>Diaporthaceae</taxon>
        <taxon>Diaporthe</taxon>
    </lineage>
</organism>
<comment type="caution">
    <text evidence="2">The sequence shown here is derived from an EMBL/GenBank/DDBJ whole genome shotgun (WGS) entry which is preliminary data.</text>
</comment>
<proteinExistence type="predicted"/>
<dbReference type="AlphaFoldDB" id="A0AAD9VZG7"/>
<evidence type="ECO:0000256" key="1">
    <source>
        <dbReference type="SAM" id="MobiDB-lite"/>
    </source>
</evidence>
<feature type="region of interest" description="Disordered" evidence="1">
    <location>
        <begin position="222"/>
        <end position="249"/>
    </location>
</feature>
<dbReference type="EMBL" id="JAUJFL010000006">
    <property type="protein sequence ID" value="KAK2601089.1"/>
    <property type="molecule type" value="Genomic_DNA"/>
</dbReference>
<keyword evidence="3" id="KW-1185">Reference proteome</keyword>
<feature type="region of interest" description="Disordered" evidence="1">
    <location>
        <begin position="37"/>
        <end position="84"/>
    </location>
</feature>
<feature type="region of interest" description="Disordered" evidence="1">
    <location>
        <begin position="130"/>
        <end position="159"/>
    </location>
</feature>
<accession>A0AAD9VZG7</accession>
<dbReference type="Proteomes" id="UP001265746">
    <property type="component" value="Unassembled WGS sequence"/>
</dbReference>
<gene>
    <name evidence="2" type="ORF">N8I77_010561</name>
</gene>
<feature type="compositionally biased region" description="Polar residues" evidence="1">
    <location>
        <begin position="37"/>
        <end position="49"/>
    </location>
</feature>
<evidence type="ECO:0000313" key="2">
    <source>
        <dbReference type="EMBL" id="KAK2601089.1"/>
    </source>
</evidence>
<protein>
    <submittedName>
        <fullName evidence="2">Uncharacterized protein</fullName>
    </submittedName>
</protein>
<name>A0AAD9VZG7_PHOAM</name>
<evidence type="ECO:0000313" key="3">
    <source>
        <dbReference type="Proteomes" id="UP001265746"/>
    </source>
</evidence>
<feature type="compositionally biased region" description="Polar residues" evidence="1">
    <location>
        <begin position="138"/>
        <end position="150"/>
    </location>
</feature>